<proteinExistence type="predicted"/>
<dbReference type="AlphaFoldDB" id="A0A821HXG3"/>
<organism evidence="2 3">
    <name type="scientific">Rotaria socialis</name>
    <dbReference type="NCBI Taxonomy" id="392032"/>
    <lineage>
        <taxon>Eukaryota</taxon>
        <taxon>Metazoa</taxon>
        <taxon>Spiralia</taxon>
        <taxon>Gnathifera</taxon>
        <taxon>Rotifera</taxon>
        <taxon>Eurotatoria</taxon>
        <taxon>Bdelloidea</taxon>
        <taxon>Philodinida</taxon>
        <taxon>Philodinidae</taxon>
        <taxon>Rotaria</taxon>
    </lineage>
</organism>
<protein>
    <submittedName>
        <fullName evidence="2">Uncharacterized protein</fullName>
    </submittedName>
</protein>
<feature type="non-terminal residue" evidence="2">
    <location>
        <position position="1"/>
    </location>
</feature>
<dbReference type="EMBL" id="CAJOBQ010008456">
    <property type="protein sequence ID" value="CAF4691725.1"/>
    <property type="molecule type" value="Genomic_DNA"/>
</dbReference>
<feature type="compositionally biased region" description="Polar residues" evidence="1">
    <location>
        <begin position="106"/>
        <end position="121"/>
    </location>
</feature>
<comment type="caution">
    <text evidence="2">The sequence shown here is derived from an EMBL/GenBank/DDBJ whole genome shotgun (WGS) entry which is preliminary data.</text>
</comment>
<sequence>IPSPSQILSSSSNSMPSMEHCYFDEIYDLIRSSCHSATPVITDSSKVDYTIRNTMDKSQNIRFDNIRDQLKIFSAHLARVEQSATPTPDLLQVNQFRSKTLQLFSRSQTHNNQSASHSTQPLPLMSTVIE</sequence>
<name>A0A821HXG3_9BILA</name>
<reference evidence="2" key="1">
    <citation type="submission" date="2021-02" db="EMBL/GenBank/DDBJ databases">
        <authorList>
            <person name="Nowell W R."/>
        </authorList>
    </citation>
    <scope>NUCLEOTIDE SEQUENCE</scope>
</reference>
<evidence type="ECO:0000313" key="2">
    <source>
        <dbReference type="EMBL" id="CAF4691725.1"/>
    </source>
</evidence>
<accession>A0A821HXG3</accession>
<evidence type="ECO:0000313" key="3">
    <source>
        <dbReference type="Proteomes" id="UP000663862"/>
    </source>
</evidence>
<gene>
    <name evidence="2" type="ORF">TSG867_LOCUS32900</name>
</gene>
<evidence type="ECO:0000256" key="1">
    <source>
        <dbReference type="SAM" id="MobiDB-lite"/>
    </source>
</evidence>
<dbReference type="Proteomes" id="UP000663862">
    <property type="component" value="Unassembled WGS sequence"/>
</dbReference>
<feature type="region of interest" description="Disordered" evidence="1">
    <location>
        <begin position="106"/>
        <end position="130"/>
    </location>
</feature>